<keyword evidence="5" id="KW-1185">Reference proteome</keyword>
<dbReference type="GO" id="GO:0042998">
    <property type="term" value="P:positive regulation of Golgi to plasma membrane protein transport"/>
    <property type="evidence" value="ECO:0007669"/>
    <property type="project" value="InterPro"/>
</dbReference>
<dbReference type="InterPro" id="IPR054132">
    <property type="entry name" value="Consortin_N"/>
</dbReference>
<feature type="region of interest" description="Disordered" evidence="1">
    <location>
        <begin position="488"/>
        <end position="520"/>
    </location>
</feature>
<feature type="compositionally biased region" description="Polar residues" evidence="1">
    <location>
        <begin position="85"/>
        <end position="100"/>
    </location>
</feature>
<feature type="domain" description="Consortin N-terminal" evidence="3">
    <location>
        <begin position="190"/>
        <end position="241"/>
    </location>
</feature>
<feature type="compositionally biased region" description="Basic residues" evidence="1">
    <location>
        <begin position="129"/>
        <end position="140"/>
    </location>
</feature>
<evidence type="ECO:0000256" key="1">
    <source>
        <dbReference type="SAM" id="MobiDB-lite"/>
    </source>
</evidence>
<dbReference type="Pfam" id="PF22883">
    <property type="entry name" value="Consortin_N"/>
    <property type="match status" value="1"/>
</dbReference>
<dbReference type="EMBL" id="OX395128">
    <property type="protein sequence ID" value="CAI5770637.1"/>
    <property type="molecule type" value="Genomic_DNA"/>
</dbReference>
<dbReference type="AlphaFoldDB" id="A0AA35K4D6"/>
<dbReference type="InterPro" id="IPR028129">
    <property type="entry name" value="Consortin_C"/>
</dbReference>
<dbReference type="GO" id="GO:0005886">
    <property type="term" value="C:plasma membrane"/>
    <property type="evidence" value="ECO:0007669"/>
    <property type="project" value="TreeGrafter"/>
</dbReference>
<dbReference type="PANTHER" id="PTHR28581">
    <property type="entry name" value="CONSORTIN"/>
    <property type="match status" value="1"/>
</dbReference>
<feature type="compositionally biased region" description="Basic and acidic residues" evidence="1">
    <location>
        <begin position="67"/>
        <end position="84"/>
    </location>
</feature>
<proteinExistence type="predicted"/>
<name>A0AA35K4D6_9SAUR</name>
<gene>
    <name evidence="4" type="ORF">PODLI_1B012593</name>
</gene>
<reference evidence="4" key="1">
    <citation type="submission" date="2022-12" db="EMBL/GenBank/DDBJ databases">
        <authorList>
            <person name="Alioto T."/>
            <person name="Alioto T."/>
            <person name="Gomez Garrido J."/>
        </authorList>
    </citation>
    <scope>NUCLEOTIDE SEQUENCE</scope>
</reference>
<dbReference type="GO" id="GO:0005802">
    <property type="term" value="C:trans-Golgi network"/>
    <property type="evidence" value="ECO:0007669"/>
    <property type="project" value="InterPro"/>
</dbReference>
<dbReference type="Pfam" id="PF15281">
    <property type="entry name" value="Consortin_C"/>
    <property type="match status" value="1"/>
</dbReference>
<evidence type="ECO:0000259" key="3">
    <source>
        <dbReference type="Pfam" id="PF22883"/>
    </source>
</evidence>
<feature type="region of interest" description="Disordered" evidence="1">
    <location>
        <begin position="310"/>
        <end position="408"/>
    </location>
</feature>
<dbReference type="Proteomes" id="UP001178461">
    <property type="component" value="Chromosome 3"/>
</dbReference>
<feature type="compositionally biased region" description="Basic and acidic residues" evidence="1">
    <location>
        <begin position="119"/>
        <end position="128"/>
    </location>
</feature>
<feature type="compositionally biased region" description="Polar residues" evidence="1">
    <location>
        <begin position="377"/>
        <end position="388"/>
    </location>
</feature>
<feature type="compositionally biased region" description="Basic and acidic residues" evidence="1">
    <location>
        <begin position="326"/>
        <end position="355"/>
    </location>
</feature>
<dbReference type="GO" id="GO:0030133">
    <property type="term" value="C:transport vesicle"/>
    <property type="evidence" value="ECO:0007669"/>
    <property type="project" value="TreeGrafter"/>
</dbReference>
<dbReference type="PANTHER" id="PTHR28581:SF1">
    <property type="entry name" value="CONSORTIN"/>
    <property type="match status" value="1"/>
</dbReference>
<sequence>MNHLLSLAIPLRTILKNELKIICAKESPTNDLQLSLQGSLRTDTLVEKIKACLASSPDENENQLNGSKHDTLKSSDDTMGKVEQDSINNNEDSGDYTSSCQEDESDKPSRSFTADEMLILEKGESEKRSSRKTKSSSRKAAKQEKTGITATGSTSDEDGNKTNANFPQKDPTQTLQALFSLLREEFEQMDSRVLPLCLHEIAETYFQDGEYEKAMKFIQLERLYHEQLLANLSSIQQQWEKKWKAAASNEVPALKHSAKVLNNEELDKLAKLCTSHQEPLVFRSKLISKEKSLKRESFVGLRISEDLKERGAAACDSDTQTWPGAEPKKENNRKESERCESFQPEKRHRLEEKASLRLSVGKHHMEEERCNDESTLEPATQPTETLGTPQPVCLSTKDASEDDSLQPREEQFSEDVAKIEAAAEEPAAECSSEPMVDTLVLTEADYMPPDLIPSDETVQSEQNLLRSAGSIVISSTPLGSNVLNKHQQQTAYGSDKKSVQGRTSDITGDVHAEGNMPELDSVPYEGIQEETAVLEEEGENEEPEDLFDRFLNGCITDREESLKCLASQGDSEILPHMPPEQALYSSPEGYSLDESFSSLDELAKRIEIAETVPAEGLVSILKKRDDSDAQIQRRESKRRVRFLEMEDTFDQEEVGGGSCVLLILLCVATVFLSVGGTALYCTLGDTESPVCTDFAANMDFYYTRIVQGVEELKHWLSFT</sequence>
<evidence type="ECO:0000313" key="4">
    <source>
        <dbReference type="EMBL" id="CAI5770637.1"/>
    </source>
</evidence>
<evidence type="ECO:0000259" key="2">
    <source>
        <dbReference type="Pfam" id="PF15281"/>
    </source>
</evidence>
<feature type="compositionally biased region" description="Polar residues" evidence="1">
    <location>
        <begin position="161"/>
        <end position="170"/>
    </location>
</feature>
<organism evidence="4 5">
    <name type="scientific">Podarcis lilfordi</name>
    <name type="common">Lilford's wall lizard</name>
    <dbReference type="NCBI Taxonomy" id="74358"/>
    <lineage>
        <taxon>Eukaryota</taxon>
        <taxon>Metazoa</taxon>
        <taxon>Chordata</taxon>
        <taxon>Craniata</taxon>
        <taxon>Vertebrata</taxon>
        <taxon>Euteleostomi</taxon>
        <taxon>Lepidosauria</taxon>
        <taxon>Squamata</taxon>
        <taxon>Bifurcata</taxon>
        <taxon>Unidentata</taxon>
        <taxon>Episquamata</taxon>
        <taxon>Laterata</taxon>
        <taxon>Lacertibaenia</taxon>
        <taxon>Lacertidae</taxon>
        <taxon>Podarcis</taxon>
    </lineage>
</organism>
<dbReference type="InterPro" id="IPR042318">
    <property type="entry name" value="Consortin"/>
</dbReference>
<accession>A0AA35K4D6</accession>
<feature type="domain" description="Consortin C-terminal" evidence="2">
    <location>
        <begin position="611"/>
        <end position="717"/>
    </location>
</feature>
<protein>
    <submittedName>
        <fullName evidence="4">Consortin isoform X1</fullName>
    </submittedName>
</protein>
<evidence type="ECO:0000313" key="5">
    <source>
        <dbReference type="Proteomes" id="UP001178461"/>
    </source>
</evidence>
<feature type="region of interest" description="Disordered" evidence="1">
    <location>
        <begin position="56"/>
        <end position="170"/>
    </location>
</feature>
<feature type="compositionally biased region" description="Basic and acidic residues" evidence="1">
    <location>
        <begin position="363"/>
        <end position="372"/>
    </location>
</feature>
<dbReference type="GO" id="GO:0071253">
    <property type="term" value="F:connexin binding"/>
    <property type="evidence" value="ECO:0007669"/>
    <property type="project" value="InterPro"/>
</dbReference>